<dbReference type="Pfam" id="PF24718">
    <property type="entry name" value="HTH_73"/>
    <property type="match status" value="1"/>
</dbReference>
<name>A0A5C2H410_9BACT</name>
<reference evidence="2 3" key="3">
    <citation type="submission" date="2019-09" db="EMBL/GenBank/DDBJ databases">
        <title>Taxonomic note: a critical rebuttal of the proposed division of the genus Arcobacter into six genera, emended descriptions of Arcobacter anaerophilus and the genus Arcobacter, and an assessment of genus-level boundaries for Epsilonproteobacteria using in silico genomic comparator tools.</title>
        <authorList>
            <person name="On S.L.W."/>
            <person name="Miller W.G."/>
            <person name="Biggs P."/>
            <person name="Cornelius A."/>
            <person name="Vandamme P."/>
        </authorList>
    </citation>
    <scope>NUCLEOTIDE SEQUENCE [LARGE SCALE GENOMIC DNA]</scope>
    <source>
        <strain evidence="2 3">LMG 26638</strain>
    </source>
</reference>
<dbReference type="KEGG" id="apai:APAC_0578"/>
<organism evidence="2 3">
    <name type="scientific">Malaciobacter pacificus</name>
    <dbReference type="NCBI Taxonomy" id="1080223"/>
    <lineage>
        <taxon>Bacteria</taxon>
        <taxon>Pseudomonadati</taxon>
        <taxon>Campylobacterota</taxon>
        <taxon>Epsilonproteobacteria</taxon>
        <taxon>Campylobacterales</taxon>
        <taxon>Arcobacteraceae</taxon>
        <taxon>Malaciobacter</taxon>
    </lineage>
</organism>
<dbReference type="OrthoDB" id="6267254at2"/>
<protein>
    <recommendedName>
        <fullName evidence="1">HTH-like domain-containing protein</fullName>
    </recommendedName>
</protein>
<dbReference type="RefSeq" id="WP_130232684.1">
    <property type="nucleotide sequence ID" value="NZ_BMEF01000002.1"/>
</dbReference>
<keyword evidence="3" id="KW-1185">Reference proteome</keyword>
<dbReference type="AlphaFoldDB" id="A0A5C2H410"/>
<reference evidence="3" key="1">
    <citation type="submission" date="2019-09" db="EMBL/GenBank/DDBJ databases">
        <title>Complete genome sequencing of four Arcobacter species reveals a diverse suite of mobile elements.</title>
        <authorList>
            <person name="On S.L.W."/>
            <person name="Miller W.G."/>
            <person name="Biggs P."/>
            <person name="Cornelius A."/>
            <person name="Vandamme P."/>
        </authorList>
    </citation>
    <scope>NUCLEOTIDE SEQUENCE [LARGE SCALE GENOMIC DNA]</scope>
    <source>
        <strain evidence="3">LMG 26638</strain>
    </source>
</reference>
<evidence type="ECO:0000259" key="1">
    <source>
        <dbReference type="Pfam" id="PF24718"/>
    </source>
</evidence>
<gene>
    <name evidence="2" type="ORF">APAC_0578</name>
</gene>
<dbReference type="InterPro" id="IPR056975">
    <property type="entry name" value="HTH_73"/>
</dbReference>
<sequence>MNEIELSIILNKMIESAKKGEIYVQYHLFGIKYADIIKESNLSIENIVKNAGTQKSLASEIRKGTKLSKYVEIKN</sequence>
<reference evidence="2 3" key="2">
    <citation type="submission" date="2019-09" db="EMBL/GenBank/DDBJ databases">
        <title>Complete genome sequencing of four Arcobacter species reveals a diverse suite of mobile elements.</title>
        <authorList>
            <person name="Miller W.G."/>
            <person name="Yee E."/>
            <person name="Bono J.L."/>
        </authorList>
    </citation>
    <scope>NUCLEOTIDE SEQUENCE [LARGE SCALE GENOMIC DNA]</scope>
    <source>
        <strain evidence="2 3">LMG 26638</strain>
    </source>
</reference>
<accession>A0A5C2H410</accession>
<feature type="domain" description="HTH-like" evidence="1">
    <location>
        <begin position="4"/>
        <end position="74"/>
    </location>
</feature>
<dbReference type="Proteomes" id="UP000322726">
    <property type="component" value="Chromosome"/>
</dbReference>
<dbReference type="EMBL" id="CP035928">
    <property type="protein sequence ID" value="QEP33727.1"/>
    <property type="molecule type" value="Genomic_DNA"/>
</dbReference>
<evidence type="ECO:0000313" key="3">
    <source>
        <dbReference type="Proteomes" id="UP000322726"/>
    </source>
</evidence>
<proteinExistence type="predicted"/>
<evidence type="ECO:0000313" key="2">
    <source>
        <dbReference type="EMBL" id="QEP33727.1"/>
    </source>
</evidence>